<protein>
    <recommendedName>
        <fullName evidence="1">RES domain-containing protein</fullName>
    </recommendedName>
</protein>
<evidence type="ECO:0000313" key="3">
    <source>
        <dbReference type="Proteomes" id="UP000245391"/>
    </source>
</evidence>
<dbReference type="OrthoDB" id="648213at2"/>
<dbReference type="RefSeq" id="WP_109927949.1">
    <property type="nucleotide sequence ID" value="NZ_QGNY01000001.1"/>
</dbReference>
<evidence type="ECO:0000313" key="2">
    <source>
        <dbReference type="EMBL" id="PWS33362.1"/>
    </source>
</evidence>
<accession>A0A317F474</accession>
<keyword evidence="3" id="KW-1185">Reference proteome</keyword>
<proteinExistence type="predicted"/>
<dbReference type="InterPro" id="IPR014914">
    <property type="entry name" value="RES_dom"/>
</dbReference>
<gene>
    <name evidence="2" type="ORF">DF947_01680</name>
</gene>
<dbReference type="Proteomes" id="UP000245391">
    <property type="component" value="Unassembled WGS sequence"/>
</dbReference>
<feature type="domain" description="RES" evidence="1">
    <location>
        <begin position="204"/>
        <end position="362"/>
    </location>
</feature>
<sequence>MSEKIICDNCIQERYLRETIARLDEQGVCDFCGLSSYCIGLDELTGRIDEAFTQHFELSFEDEQGENPGSGTVAIIMDIAGIDEVPAKAIKDKLEEIYYNFDDAAAGILGEYSDDVYYLPRDPDVRDLEIEWREFEKTLKTEARFFNSTGLNLLNSVFDRIEEFKSADGLAVLRTIGPGTDLTSLSRARVFQSPSKLKKAMEEVTSQLGPPPSEFAVAGRMNAAGISVFYGADSIEGAIAEVRPPIGAQVLIGDFVLDRKINVLDLTAIPVIKVCGSYFDEVFNDQKRKSKFLQTLASQMAQPVLPDDQASAYLVTQAIADFLASKSPVSIDGIIYPSVQSSNESKNIMLFHKAARVDAEERSNLEIEAEVIARDEDGYYPDYQIIKTKTIDKRFPRGYISDKRRITLKLNQQSLAVYHLRSVDFKMQEFPVRILERTEQPPSASDYEMPF</sequence>
<dbReference type="SMART" id="SM00953">
    <property type="entry name" value="RES"/>
    <property type="match status" value="1"/>
</dbReference>
<dbReference type="Pfam" id="PF08808">
    <property type="entry name" value="RES"/>
    <property type="match status" value="1"/>
</dbReference>
<reference evidence="3" key="1">
    <citation type="submission" date="2018-05" db="EMBL/GenBank/DDBJ databases">
        <title>Pedobacter paludis sp. nov., isolated from wetland soil.</title>
        <authorList>
            <person name="Zhang Y."/>
        </authorList>
    </citation>
    <scope>NUCLEOTIDE SEQUENCE [LARGE SCALE GENOMIC DNA]</scope>
    <source>
        <strain evidence="3">R-8</strain>
    </source>
</reference>
<comment type="caution">
    <text evidence="2">The sequence shown here is derived from an EMBL/GenBank/DDBJ whole genome shotgun (WGS) entry which is preliminary data.</text>
</comment>
<dbReference type="AlphaFoldDB" id="A0A317F474"/>
<dbReference type="EMBL" id="QGNY01000001">
    <property type="protein sequence ID" value="PWS33362.1"/>
    <property type="molecule type" value="Genomic_DNA"/>
</dbReference>
<organism evidence="2 3">
    <name type="scientific">Pedobacter paludis</name>
    <dbReference type="NCBI Taxonomy" id="2203212"/>
    <lineage>
        <taxon>Bacteria</taxon>
        <taxon>Pseudomonadati</taxon>
        <taxon>Bacteroidota</taxon>
        <taxon>Sphingobacteriia</taxon>
        <taxon>Sphingobacteriales</taxon>
        <taxon>Sphingobacteriaceae</taxon>
        <taxon>Pedobacter</taxon>
    </lineage>
</organism>
<name>A0A317F474_9SPHI</name>
<evidence type="ECO:0000259" key="1">
    <source>
        <dbReference type="SMART" id="SM00953"/>
    </source>
</evidence>